<keyword evidence="1" id="KW-1133">Transmembrane helix</keyword>
<feature type="transmembrane region" description="Helical" evidence="1">
    <location>
        <begin position="223"/>
        <end position="247"/>
    </location>
</feature>
<comment type="caution">
    <text evidence="2">The sequence shown here is derived from an EMBL/GenBank/DDBJ whole genome shotgun (WGS) entry which is preliminary data.</text>
</comment>
<proteinExistence type="predicted"/>
<evidence type="ECO:0000313" key="2">
    <source>
        <dbReference type="EMBL" id="EYC07611.1"/>
    </source>
</evidence>
<keyword evidence="1" id="KW-0812">Transmembrane</keyword>
<reference evidence="3" key="1">
    <citation type="journal article" date="2015" name="Nat. Genet.">
        <title>The genome and transcriptome of the zoonotic hookworm Ancylostoma ceylanicum identify infection-specific gene families.</title>
        <authorList>
            <person name="Schwarz E.M."/>
            <person name="Hu Y."/>
            <person name="Antoshechkin I."/>
            <person name="Miller M.M."/>
            <person name="Sternberg P.W."/>
            <person name="Aroian R.V."/>
        </authorList>
    </citation>
    <scope>NUCLEOTIDE SEQUENCE</scope>
    <source>
        <strain evidence="3">HY135</strain>
    </source>
</reference>
<dbReference type="Proteomes" id="UP000024635">
    <property type="component" value="Unassembled WGS sequence"/>
</dbReference>
<dbReference type="SUPFAM" id="SSF81321">
    <property type="entry name" value="Family A G protein-coupled receptor-like"/>
    <property type="match status" value="1"/>
</dbReference>
<dbReference type="OrthoDB" id="5807167at2759"/>
<evidence type="ECO:0000256" key="1">
    <source>
        <dbReference type="SAM" id="Phobius"/>
    </source>
</evidence>
<organism evidence="2 3">
    <name type="scientific">Ancylostoma ceylanicum</name>
    <dbReference type="NCBI Taxonomy" id="53326"/>
    <lineage>
        <taxon>Eukaryota</taxon>
        <taxon>Metazoa</taxon>
        <taxon>Ecdysozoa</taxon>
        <taxon>Nematoda</taxon>
        <taxon>Chromadorea</taxon>
        <taxon>Rhabditida</taxon>
        <taxon>Rhabditina</taxon>
        <taxon>Rhabditomorpha</taxon>
        <taxon>Strongyloidea</taxon>
        <taxon>Ancylostomatidae</taxon>
        <taxon>Ancylostomatinae</taxon>
        <taxon>Ancylostoma</taxon>
    </lineage>
</organism>
<feature type="transmembrane region" description="Helical" evidence="1">
    <location>
        <begin position="136"/>
        <end position="157"/>
    </location>
</feature>
<dbReference type="Gene3D" id="1.20.1070.10">
    <property type="entry name" value="Rhodopsin 7-helix transmembrane proteins"/>
    <property type="match status" value="1"/>
</dbReference>
<accession>A0A016TXY0</accession>
<feature type="transmembrane region" description="Helical" evidence="1">
    <location>
        <begin position="93"/>
        <end position="116"/>
    </location>
</feature>
<protein>
    <submittedName>
        <fullName evidence="2">Uncharacterized protein</fullName>
    </submittedName>
</protein>
<gene>
    <name evidence="2" type="primary">Acey_s0069.g313</name>
    <name evidence="2" type="ORF">Y032_0069g313</name>
</gene>
<feature type="transmembrane region" description="Helical" evidence="1">
    <location>
        <begin position="308"/>
        <end position="332"/>
    </location>
</feature>
<keyword evidence="1" id="KW-0472">Membrane</keyword>
<keyword evidence="3" id="KW-1185">Reference proteome</keyword>
<name>A0A016TXY0_9BILA</name>
<feature type="transmembrane region" description="Helical" evidence="1">
    <location>
        <begin position="58"/>
        <end position="81"/>
    </location>
</feature>
<feature type="transmembrane region" description="Helical" evidence="1">
    <location>
        <begin position="178"/>
        <end position="203"/>
    </location>
</feature>
<dbReference type="AlphaFoldDB" id="A0A016TXY0"/>
<feature type="transmembrane region" description="Helical" evidence="1">
    <location>
        <begin position="268"/>
        <end position="288"/>
    </location>
</feature>
<dbReference type="EMBL" id="JARK01001405">
    <property type="protein sequence ID" value="EYC07611.1"/>
    <property type="molecule type" value="Genomic_DNA"/>
</dbReference>
<evidence type="ECO:0000313" key="3">
    <source>
        <dbReference type="Proteomes" id="UP000024635"/>
    </source>
</evidence>
<sequence length="359" mass="40566">MFLTITVVANNTMHCLDYVPSSVRFPKFETGRAGYSGNPPQPIFAGIEMLTAGSIFDALMQAFMFMTVLLYIRCQIALYVLIKRGPREKMATYFYLVYFCGFVSLLVIANQVFFQLLPTLIWKPFFYNLGSAGARIHFMVSFGTEMFIVLSEAFIAISRYLTFTSKDLARNYWNIPRVRVWLLGILGVSIAYVSIYFFCNFTSTWDPDYDSVRFTFAVDTLNWVGVSMFVPFTVATASFLSCVYCYWKVATIIRSSQTGLTRATVMRMCLSSTIISFGAFLSLFVRIVNHISFLLIDEDIIPVAAYLYLIRVGAIIATCGNPWILIALFPTVREQVFPCLKKKNKVAISAFTTAIGAPH</sequence>